<proteinExistence type="predicted"/>
<dbReference type="SUPFAM" id="SSF140741">
    <property type="entry name" value="RUN domain-like"/>
    <property type="match status" value="1"/>
</dbReference>
<dbReference type="Gene3D" id="2.30.42.10">
    <property type="match status" value="1"/>
</dbReference>
<dbReference type="InterPro" id="IPR006020">
    <property type="entry name" value="PTB/PI_dom"/>
</dbReference>
<dbReference type="InterPro" id="IPR004012">
    <property type="entry name" value="Run_dom"/>
</dbReference>
<protein>
    <recommendedName>
        <fullName evidence="7">RUN domain-containing protein</fullName>
    </recommendedName>
</protein>
<evidence type="ECO:0000259" key="3">
    <source>
        <dbReference type="PROSITE" id="PS50106"/>
    </source>
</evidence>
<organism evidence="5 6">
    <name type="scientific">Tegillarca granosa</name>
    <name type="common">Malaysian cockle</name>
    <name type="synonym">Anadara granosa</name>
    <dbReference type="NCBI Taxonomy" id="220873"/>
    <lineage>
        <taxon>Eukaryota</taxon>
        <taxon>Metazoa</taxon>
        <taxon>Spiralia</taxon>
        <taxon>Lophotrochozoa</taxon>
        <taxon>Mollusca</taxon>
        <taxon>Bivalvia</taxon>
        <taxon>Autobranchia</taxon>
        <taxon>Pteriomorphia</taxon>
        <taxon>Arcoida</taxon>
        <taxon>Arcoidea</taxon>
        <taxon>Arcidae</taxon>
        <taxon>Tegillarca</taxon>
    </lineage>
</organism>
<dbReference type="EMBL" id="JARBDR010000214">
    <property type="protein sequence ID" value="KAJ8319405.1"/>
    <property type="molecule type" value="Genomic_DNA"/>
</dbReference>
<dbReference type="InterPro" id="IPR036034">
    <property type="entry name" value="PDZ_sf"/>
</dbReference>
<gene>
    <name evidence="5" type="ORF">KUTeg_004496</name>
</gene>
<dbReference type="CDD" id="cd17682">
    <property type="entry name" value="RUN_RUFY4_like"/>
    <property type="match status" value="1"/>
</dbReference>
<dbReference type="PROSITE" id="PS50826">
    <property type="entry name" value="RUN"/>
    <property type="match status" value="1"/>
</dbReference>
<dbReference type="SUPFAM" id="SSF50729">
    <property type="entry name" value="PH domain-like"/>
    <property type="match status" value="1"/>
</dbReference>
<evidence type="ECO:0000313" key="6">
    <source>
        <dbReference type="Proteomes" id="UP001217089"/>
    </source>
</evidence>
<evidence type="ECO:0008006" key="7">
    <source>
        <dbReference type="Google" id="ProtNLM"/>
    </source>
</evidence>
<dbReference type="PANTHER" id="PTHR46753:SF3">
    <property type="entry name" value="PDZ DOMAIN-CONTAINING PROTEIN"/>
    <property type="match status" value="1"/>
</dbReference>
<evidence type="ECO:0000256" key="1">
    <source>
        <dbReference type="SAM" id="MobiDB-lite"/>
    </source>
</evidence>
<feature type="region of interest" description="Disordered" evidence="1">
    <location>
        <begin position="287"/>
        <end position="313"/>
    </location>
</feature>
<dbReference type="SUPFAM" id="SSF50156">
    <property type="entry name" value="PDZ domain-like"/>
    <property type="match status" value="1"/>
</dbReference>
<sequence>MSVSDPLLRRLKGLVLEIRMKNEIVTDKSAVLQPLCVVLEEIYRKGIKYSGWFRKSDYWTWINKVASIPGQRINPVFSIVVESIRECKKVHMECGRGRLFLRAALMKKVVSTPIQMLMALGDKQFIQEWYDENDSILGNEILTEILLSLLRELSKVTFKLTFKNASFLDNTWELPVYKQYELVPCSDLGLHVQLCREYLVVTSVVPDSVADEDGKIGPGDILDELYGESLRGAKQAKKAKELLEQYQGLPVHLNIIKPYSIADEIYRPIYDLLEEANINIKCDKNDNEDVEKKSTKKPPHAILPEEDDDEVPVHGSDGGAVYEVEYLGRAVLGRDGRVQRIEDSVAIVLRNPTEKMAVKIDMSEKDVLVIDRSNGRTVLHHTYTEISACGRRTDAMKYVGYIAGETTCSLAQDFMCHVFECQTEQQHKDLKELICYCDILHQPVL</sequence>
<name>A0ABQ9FSZ6_TEGGR</name>
<reference evidence="5 6" key="1">
    <citation type="submission" date="2022-12" db="EMBL/GenBank/DDBJ databases">
        <title>Chromosome-level genome of Tegillarca granosa.</title>
        <authorList>
            <person name="Kim J."/>
        </authorList>
    </citation>
    <scope>NUCLEOTIDE SEQUENCE [LARGE SCALE GENOMIC DNA]</scope>
    <source>
        <strain evidence="5">Teg-2019</strain>
        <tissue evidence="5">Adductor muscle</tissue>
    </source>
</reference>
<dbReference type="Gene3D" id="1.20.58.900">
    <property type="match status" value="1"/>
</dbReference>
<feature type="domain" description="RUN" evidence="4">
    <location>
        <begin position="26"/>
        <end position="165"/>
    </location>
</feature>
<dbReference type="PANTHER" id="PTHR46753">
    <property type="entry name" value="FYVE AND COILED-COIL DOMAIN-CONTAINING PROTEIN 1"/>
    <property type="match status" value="1"/>
</dbReference>
<dbReference type="Pfam" id="PF02759">
    <property type="entry name" value="RUN"/>
    <property type="match status" value="1"/>
</dbReference>
<dbReference type="InterPro" id="IPR001478">
    <property type="entry name" value="PDZ"/>
</dbReference>
<evidence type="ECO:0000313" key="5">
    <source>
        <dbReference type="EMBL" id="KAJ8319405.1"/>
    </source>
</evidence>
<dbReference type="PROSITE" id="PS01179">
    <property type="entry name" value="PID"/>
    <property type="match status" value="1"/>
</dbReference>
<dbReference type="InterPro" id="IPR011993">
    <property type="entry name" value="PH-like_dom_sf"/>
</dbReference>
<keyword evidence="6" id="KW-1185">Reference proteome</keyword>
<feature type="domain" description="PDZ" evidence="3">
    <location>
        <begin position="173"/>
        <end position="232"/>
    </location>
</feature>
<dbReference type="PROSITE" id="PS50106">
    <property type="entry name" value="PDZ"/>
    <property type="match status" value="1"/>
</dbReference>
<accession>A0ABQ9FSZ6</accession>
<dbReference type="Gene3D" id="2.30.29.30">
    <property type="entry name" value="Pleckstrin-homology domain (PH domain)/Phosphotyrosine-binding domain (PTB)"/>
    <property type="match status" value="1"/>
</dbReference>
<dbReference type="InterPro" id="IPR037213">
    <property type="entry name" value="Run_dom_sf"/>
</dbReference>
<dbReference type="Pfam" id="PF00640">
    <property type="entry name" value="PID"/>
    <property type="match status" value="1"/>
</dbReference>
<evidence type="ECO:0000259" key="4">
    <source>
        <dbReference type="PROSITE" id="PS50826"/>
    </source>
</evidence>
<evidence type="ECO:0000259" key="2">
    <source>
        <dbReference type="PROSITE" id="PS01179"/>
    </source>
</evidence>
<dbReference type="Proteomes" id="UP001217089">
    <property type="component" value="Unassembled WGS sequence"/>
</dbReference>
<feature type="domain" description="PID" evidence="2">
    <location>
        <begin position="322"/>
        <end position="421"/>
    </location>
</feature>
<dbReference type="SMART" id="SM00228">
    <property type="entry name" value="PDZ"/>
    <property type="match status" value="1"/>
</dbReference>
<comment type="caution">
    <text evidence="5">The sequence shown here is derived from an EMBL/GenBank/DDBJ whole genome shotgun (WGS) entry which is preliminary data.</text>
</comment>